<feature type="signal peptide" evidence="1">
    <location>
        <begin position="1"/>
        <end position="20"/>
    </location>
</feature>
<dbReference type="Proteomes" id="UP000622552">
    <property type="component" value="Unassembled WGS sequence"/>
</dbReference>
<organism evidence="2 3">
    <name type="scientific">Longispora fulva</name>
    <dbReference type="NCBI Taxonomy" id="619741"/>
    <lineage>
        <taxon>Bacteria</taxon>
        <taxon>Bacillati</taxon>
        <taxon>Actinomycetota</taxon>
        <taxon>Actinomycetes</taxon>
        <taxon>Micromonosporales</taxon>
        <taxon>Micromonosporaceae</taxon>
        <taxon>Longispora</taxon>
    </lineage>
</organism>
<keyword evidence="1" id="KW-0732">Signal</keyword>
<evidence type="ECO:0000313" key="3">
    <source>
        <dbReference type="Proteomes" id="UP000622552"/>
    </source>
</evidence>
<dbReference type="RefSeq" id="WP_197007890.1">
    <property type="nucleotide sequence ID" value="NZ_BONS01000013.1"/>
</dbReference>
<dbReference type="PROSITE" id="PS51257">
    <property type="entry name" value="PROKAR_LIPOPROTEIN"/>
    <property type="match status" value="1"/>
</dbReference>
<evidence type="ECO:0000313" key="2">
    <source>
        <dbReference type="EMBL" id="MBG6141485.1"/>
    </source>
</evidence>
<dbReference type="AlphaFoldDB" id="A0A8J7GZ61"/>
<comment type="caution">
    <text evidence="2">The sequence shown here is derived from an EMBL/GenBank/DDBJ whole genome shotgun (WGS) entry which is preliminary data.</text>
</comment>
<evidence type="ECO:0000256" key="1">
    <source>
        <dbReference type="SAM" id="SignalP"/>
    </source>
</evidence>
<keyword evidence="3" id="KW-1185">Reference proteome</keyword>
<sequence>MRRRSIGWGLAVVVLFPLLAGCSADPAPRDLCSLVGGALIEQLAPRAGTPTVTRGNYSESNDVDCTATTPGGEPRFGSLHVALSRLSPCFPSDGGTACNTRRIEADRAYEPVCDHWRLNPETQGAEVRVSVGERSCATAITDPRTGHVSVHLISQVAGDVVTVQYDAWPSTEKLAVQAAAAVANNVWARL</sequence>
<reference evidence="2" key="1">
    <citation type="submission" date="2020-11" db="EMBL/GenBank/DDBJ databases">
        <title>Sequencing the genomes of 1000 actinobacteria strains.</title>
        <authorList>
            <person name="Klenk H.-P."/>
        </authorList>
    </citation>
    <scope>NUCLEOTIDE SEQUENCE</scope>
    <source>
        <strain evidence="2">DSM 45356</strain>
    </source>
</reference>
<accession>A0A8J7GZ61</accession>
<name>A0A8J7GZ61_9ACTN</name>
<protein>
    <recommendedName>
        <fullName evidence="4">DUF3558 domain-containing protein</fullName>
    </recommendedName>
</protein>
<feature type="chain" id="PRO_5038907465" description="DUF3558 domain-containing protein" evidence="1">
    <location>
        <begin position="21"/>
        <end position="190"/>
    </location>
</feature>
<dbReference type="EMBL" id="JADOUF010000001">
    <property type="protein sequence ID" value="MBG6141485.1"/>
    <property type="molecule type" value="Genomic_DNA"/>
</dbReference>
<gene>
    <name evidence="2" type="ORF">IW245_007679</name>
</gene>
<evidence type="ECO:0008006" key="4">
    <source>
        <dbReference type="Google" id="ProtNLM"/>
    </source>
</evidence>
<proteinExistence type="predicted"/>